<dbReference type="Pfam" id="PF12974">
    <property type="entry name" value="Phosphonate-bd"/>
    <property type="match status" value="1"/>
</dbReference>
<evidence type="ECO:0000313" key="2">
    <source>
        <dbReference type="Proteomes" id="UP001295740"/>
    </source>
</evidence>
<dbReference type="Gene3D" id="3.40.190.10">
    <property type="entry name" value="Periplasmic binding protein-like II"/>
    <property type="match status" value="1"/>
</dbReference>
<reference evidence="1" key="1">
    <citation type="submission" date="2023-10" db="EMBL/GenBank/DDBJ databases">
        <authorList>
            <person name="Hackl T."/>
        </authorList>
    </citation>
    <scope>NUCLEOTIDE SEQUENCE</scope>
</reference>
<dbReference type="AlphaFoldDB" id="A0AAI8VMK9"/>
<protein>
    <submittedName>
        <fullName evidence="1">Uu.00g088900.m01.CDS01</fullName>
    </submittedName>
</protein>
<keyword evidence="2" id="KW-1185">Reference proteome</keyword>
<accession>A0AAI8VMK9</accession>
<dbReference type="Proteomes" id="UP001295740">
    <property type="component" value="Unassembled WGS sequence"/>
</dbReference>
<proteinExistence type="predicted"/>
<sequence>MSDFIAALPMYDWPERPAEVDRQWAHMRDRLRAAGVDAPERLVRRNADMPGVPDGIRDADGNVIAPDPASLPPDALDLPTLWRHPSLMFAQTCWGPMQLGLAGHVEVVGQQDYSGTDGGKAEFYSSVIVARRIRDDDGGAFDDVPPPPGGRQNLPLEFLRSKIIAYNSTESMSGILALTQDLASVDEDLTIFSERLLSGGHRQSIVAVAKGMADVAAIDCFSWQLAKRFEPLAETLAVIGWTTRRKGLPFVASRHLSPHTIHSIVSELGGRAVVHASC</sequence>
<comment type="caution">
    <text evidence="1">The sequence shown here is derived from an EMBL/GenBank/DDBJ whole genome shotgun (WGS) entry which is preliminary data.</text>
</comment>
<evidence type="ECO:0000313" key="1">
    <source>
        <dbReference type="EMBL" id="CAJ2507704.1"/>
    </source>
</evidence>
<organism evidence="1 2">
    <name type="scientific">Anthostomella pinea</name>
    <dbReference type="NCBI Taxonomy" id="933095"/>
    <lineage>
        <taxon>Eukaryota</taxon>
        <taxon>Fungi</taxon>
        <taxon>Dikarya</taxon>
        <taxon>Ascomycota</taxon>
        <taxon>Pezizomycotina</taxon>
        <taxon>Sordariomycetes</taxon>
        <taxon>Xylariomycetidae</taxon>
        <taxon>Xylariales</taxon>
        <taxon>Xylariaceae</taxon>
        <taxon>Anthostomella</taxon>
    </lineage>
</organism>
<gene>
    <name evidence="1" type="ORF">KHLLAP_LOCUS8172</name>
</gene>
<dbReference type="PANTHER" id="PTHR35841:SF1">
    <property type="entry name" value="PHOSPHONATES-BINDING PERIPLASMIC PROTEIN"/>
    <property type="match status" value="1"/>
</dbReference>
<dbReference type="EMBL" id="CAUWAG010000010">
    <property type="protein sequence ID" value="CAJ2507704.1"/>
    <property type="molecule type" value="Genomic_DNA"/>
</dbReference>
<name>A0AAI8VMK9_9PEZI</name>
<dbReference type="PANTHER" id="PTHR35841">
    <property type="entry name" value="PHOSPHONATES-BINDING PERIPLASMIC PROTEIN"/>
    <property type="match status" value="1"/>
</dbReference>